<accession>A0ABQ1UV17</accession>
<dbReference type="SUPFAM" id="SSF89550">
    <property type="entry name" value="PHP domain-like"/>
    <property type="match status" value="1"/>
</dbReference>
<keyword evidence="1" id="KW-0732">Signal</keyword>
<comment type="caution">
    <text evidence="3">The sequence shown here is derived from an EMBL/GenBank/DDBJ whole genome shotgun (WGS) entry which is preliminary data.</text>
</comment>
<dbReference type="Proteomes" id="UP000647339">
    <property type="component" value="Unassembled WGS sequence"/>
</dbReference>
<evidence type="ECO:0000313" key="3">
    <source>
        <dbReference type="EMBL" id="GGF27683.1"/>
    </source>
</evidence>
<evidence type="ECO:0000256" key="1">
    <source>
        <dbReference type="SAM" id="SignalP"/>
    </source>
</evidence>
<feature type="signal peptide" evidence="1">
    <location>
        <begin position="1"/>
        <end position="30"/>
    </location>
</feature>
<dbReference type="PANTHER" id="PTHR42924">
    <property type="entry name" value="EXONUCLEASE"/>
    <property type="match status" value="1"/>
</dbReference>
<protein>
    <recommendedName>
        <fullName evidence="2">Polymerase/histidinol phosphatase N-terminal domain-containing protein</fullName>
    </recommendedName>
</protein>
<keyword evidence="4" id="KW-1185">Reference proteome</keyword>
<sequence length="408" mass="46796">MTLISTTKVMRKLPVLICFLLLIFSCAEKASNTEEAQWYKGNLHTHSYWSDGDDYPEMIMDWYKSHGYDFIVLSDHNVLANSEKWKLIPKSPVHRKAFEKYLAKYGEEWVEYREDSAGRKEVRLKTLEEYRPMFEVEGEFLIIQSEEISDSYDKKPLHMNVTNIQKLIEPQGGNSVAEVLQNNLDKVKEQREATGVPMFMHINHPNFVWAITPEDIIQLDGERFFEVYNGHPLVHNYGDSLRPSMEALWDEVQVAYLQEGKPLLYGLAVDDAHNYHVFNEKSSNPGRGWVMVKAKDLSAAALIEAMEAGEFYASTGVTLRDVHFDGKELTISVSEEEGVDYSIQFFGTKKSSPERSGELLHEINGTKASYSLQKDDMYVRAKVTSSKPKENPYQIGDKEVAWTQPVLK</sequence>
<dbReference type="InterPro" id="IPR003141">
    <property type="entry name" value="Pol/His_phosphatase_N"/>
</dbReference>
<gene>
    <name evidence="3" type="ORF">GCM10011339_14730</name>
</gene>
<dbReference type="SMART" id="SM00481">
    <property type="entry name" value="POLIIIAc"/>
    <property type="match status" value="1"/>
</dbReference>
<reference evidence="4" key="1">
    <citation type="journal article" date="2019" name="Int. J. Syst. Evol. Microbiol.">
        <title>The Global Catalogue of Microorganisms (GCM) 10K type strain sequencing project: providing services to taxonomists for standard genome sequencing and annotation.</title>
        <authorList>
            <consortium name="The Broad Institute Genomics Platform"/>
            <consortium name="The Broad Institute Genome Sequencing Center for Infectious Disease"/>
            <person name="Wu L."/>
            <person name="Ma J."/>
        </authorList>
    </citation>
    <scope>NUCLEOTIDE SEQUENCE [LARGE SCALE GENOMIC DNA]</scope>
    <source>
        <strain evidence="4">CGMCC 1.15407</strain>
    </source>
</reference>
<name>A0ABQ1UV17_9BACT</name>
<feature type="chain" id="PRO_5045123244" description="Polymerase/histidinol phosphatase N-terminal domain-containing protein" evidence="1">
    <location>
        <begin position="31"/>
        <end position="408"/>
    </location>
</feature>
<dbReference type="InterPro" id="IPR016195">
    <property type="entry name" value="Pol/histidinol_Pase-like"/>
</dbReference>
<proteinExistence type="predicted"/>
<organism evidence="3 4">
    <name type="scientific">Echinicola rosea</name>
    <dbReference type="NCBI Taxonomy" id="1807691"/>
    <lineage>
        <taxon>Bacteria</taxon>
        <taxon>Pseudomonadati</taxon>
        <taxon>Bacteroidota</taxon>
        <taxon>Cytophagia</taxon>
        <taxon>Cytophagales</taxon>
        <taxon>Cyclobacteriaceae</taxon>
        <taxon>Echinicola</taxon>
    </lineage>
</organism>
<evidence type="ECO:0000259" key="2">
    <source>
        <dbReference type="SMART" id="SM00481"/>
    </source>
</evidence>
<feature type="domain" description="Polymerase/histidinol phosphatase N-terminal" evidence="2">
    <location>
        <begin position="41"/>
        <end position="104"/>
    </location>
</feature>
<dbReference type="PANTHER" id="PTHR42924:SF11">
    <property type="entry name" value="POLYMERASE_HISTIDINOL PHOSPHATASE N-TERMINAL DOMAIN-CONTAINING PROTEIN"/>
    <property type="match status" value="1"/>
</dbReference>
<dbReference type="InterPro" id="IPR052018">
    <property type="entry name" value="PHP_domain"/>
</dbReference>
<dbReference type="RefSeq" id="WP_229683353.1">
    <property type="nucleotide sequence ID" value="NZ_BMIU01000006.1"/>
</dbReference>
<evidence type="ECO:0000313" key="4">
    <source>
        <dbReference type="Proteomes" id="UP000647339"/>
    </source>
</evidence>
<dbReference type="Gene3D" id="3.20.20.140">
    <property type="entry name" value="Metal-dependent hydrolases"/>
    <property type="match status" value="1"/>
</dbReference>
<dbReference type="EMBL" id="BMIU01000006">
    <property type="protein sequence ID" value="GGF27683.1"/>
    <property type="molecule type" value="Genomic_DNA"/>
</dbReference>